<protein>
    <submittedName>
        <fullName evidence="1">Uncharacterized protein</fullName>
    </submittedName>
</protein>
<reference evidence="1" key="1">
    <citation type="submission" date="2018-11" db="EMBL/GenBank/DDBJ databases">
        <authorList>
            <consortium name="Pathogen Informatics"/>
        </authorList>
    </citation>
    <scope>NUCLEOTIDE SEQUENCE</scope>
</reference>
<sequence>MFSKHTTYIVITSPGDDPGTLEKINATAPVCIRFRLAIHSKGRFILRLSTQLNAPVKRSVCVVDKWFSRPVVGLNSTSYRMNDKLRFFIIQGTVTKSTCQGRLATVGLKRSAHVHRVLSGRHELRQHSEGTRLKSGGTTFLRP</sequence>
<proteinExistence type="predicted"/>
<organism evidence="1 2">
    <name type="scientific">Protopolystoma xenopodis</name>
    <dbReference type="NCBI Taxonomy" id="117903"/>
    <lineage>
        <taxon>Eukaryota</taxon>
        <taxon>Metazoa</taxon>
        <taxon>Spiralia</taxon>
        <taxon>Lophotrochozoa</taxon>
        <taxon>Platyhelminthes</taxon>
        <taxon>Monogenea</taxon>
        <taxon>Polyopisthocotylea</taxon>
        <taxon>Polystomatidea</taxon>
        <taxon>Polystomatidae</taxon>
        <taxon>Protopolystoma</taxon>
    </lineage>
</organism>
<dbReference type="Proteomes" id="UP000784294">
    <property type="component" value="Unassembled WGS sequence"/>
</dbReference>
<dbReference type="AlphaFoldDB" id="A0A3S5CII9"/>
<accession>A0A3S5CII9</accession>
<name>A0A3S5CII9_9PLAT</name>
<evidence type="ECO:0000313" key="1">
    <source>
        <dbReference type="EMBL" id="VEL11067.1"/>
    </source>
</evidence>
<keyword evidence="2" id="KW-1185">Reference proteome</keyword>
<dbReference type="EMBL" id="CAAALY010010743">
    <property type="protein sequence ID" value="VEL11067.1"/>
    <property type="molecule type" value="Genomic_DNA"/>
</dbReference>
<comment type="caution">
    <text evidence="1">The sequence shown here is derived from an EMBL/GenBank/DDBJ whole genome shotgun (WGS) entry which is preliminary data.</text>
</comment>
<gene>
    <name evidence="1" type="ORF">PXEA_LOCUS4507</name>
</gene>
<evidence type="ECO:0000313" key="2">
    <source>
        <dbReference type="Proteomes" id="UP000784294"/>
    </source>
</evidence>